<dbReference type="SUPFAM" id="SSF53448">
    <property type="entry name" value="Nucleotide-diphospho-sugar transferases"/>
    <property type="match status" value="1"/>
</dbReference>
<evidence type="ECO:0000313" key="4">
    <source>
        <dbReference type="EMBL" id="KAF4622717.1"/>
    </source>
</evidence>
<keyword evidence="2" id="KW-1133">Transmembrane helix</keyword>
<dbReference type="InterPro" id="IPR001173">
    <property type="entry name" value="Glyco_trans_2-like"/>
</dbReference>
<evidence type="ECO:0000313" key="5">
    <source>
        <dbReference type="Proteomes" id="UP000566819"/>
    </source>
</evidence>
<dbReference type="EMBL" id="JAAMPI010001855">
    <property type="protein sequence ID" value="KAF4622717.1"/>
    <property type="molecule type" value="Genomic_DNA"/>
</dbReference>
<dbReference type="AlphaFoldDB" id="A0A8H4R6P7"/>
<evidence type="ECO:0000259" key="3">
    <source>
        <dbReference type="Pfam" id="PF13632"/>
    </source>
</evidence>
<feature type="domain" description="Glycosyltransferase 2-like" evidence="3">
    <location>
        <begin position="254"/>
        <end position="477"/>
    </location>
</feature>
<feature type="compositionally biased region" description="Low complexity" evidence="1">
    <location>
        <begin position="119"/>
        <end position="134"/>
    </location>
</feature>
<comment type="caution">
    <text evidence="4">The sequence shown here is derived from an EMBL/GenBank/DDBJ whole genome shotgun (WGS) entry which is preliminary data.</text>
</comment>
<feature type="transmembrane region" description="Helical" evidence="2">
    <location>
        <begin position="6"/>
        <end position="32"/>
    </location>
</feature>
<name>A0A8H4R6P7_9HELO</name>
<sequence>MSYFSIPSWCIQRVTSLGFVALIALLYVGIWHDRPQAHNKAPLKIPKGKHGDAIALTTAQIIFIGYTLLAHFLGLTFPMRLVFATRSITKKLQKGLGQSPITSDVLSNLPTATPSKLIESGYGEGYESSSSSSYTDESRTEVDETNDLLLHTIILPNYKEDIETLRETLEVLACHPQASSTYEVVLAMEMAESGAKGKASVLMKEFSESFRDIEYTMHPNDIPGEAQGKSSNLCWAAKHVNGKYLDGHMKRNVIVTVMDSDSHLSAKYFSLINGMHFRYPQTAETTMYVPPIIFDRNAHLVPTPVRVADLMWAGAGLSGHYDSSSICPPTSVYSLPLCLVDHAGGWDAGDDSIGEDLHMYIKCFFSLNGNLTTRTILSPASCSNVSTDGKGIRGFFKDCKARYRQALRHMWGALDSGYVARQVPTMWWNPSRVPGVERPHWGNTVVLLHRMYEAHFLPVHITILIIGGALYTLIVPPSLMHPLLLQTLNITAYMRIGSFLGFATFFYLYEAYHYVCVKTREEEMIRVGLAERMLGAFSYRDMKNWADIALFPVVGVVFGSLPTTVALVCHFWTLKLVYKVSKKPSWLPVGSPL</sequence>
<feature type="transmembrane region" description="Helical" evidence="2">
    <location>
        <begin position="548"/>
        <end position="574"/>
    </location>
</feature>
<keyword evidence="5" id="KW-1185">Reference proteome</keyword>
<dbReference type="Proteomes" id="UP000566819">
    <property type="component" value="Unassembled WGS sequence"/>
</dbReference>
<reference evidence="4 5" key="1">
    <citation type="submission" date="2020-03" db="EMBL/GenBank/DDBJ databases">
        <title>Draft Genome Sequence of Cudoniella acicularis.</title>
        <authorList>
            <person name="Buettner E."/>
            <person name="Kellner H."/>
        </authorList>
    </citation>
    <scope>NUCLEOTIDE SEQUENCE [LARGE SCALE GENOMIC DNA]</scope>
    <source>
        <strain evidence="4 5">DSM 108380</strain>
    </source>
</reference>
<dbReference type="Pfam" id="PF13632">
    <property type="entry name" value="Glyco_trans_2_3"/>
    <property type="match status" value="1"/>
</dbReference>
<accession>A0A8H4R6P7</accession>
<dbReference type="PANTHER" id="PTHR36851">
    <property type="entry name" value="UNNAMED PRODUCT"/>
    <property type="match status" value="1"/>
</dbReference>
<evidence type="ECO:0000256" key="2">
    <source>
        <dbReference type="SAM" id="Phobius"/>
    </source>
</evidence>
<dbReference type="OrthoDB" id="5819478at2759"/>
<dbReference type="InterPro" id="IPR029044">
    <property type="entry name" value="Nucleotide-diphossugar_trans"/>
</dbReference>
<feature type="region of interest" description="Disordered" evidence="1">
    <location>
        <begin position="119"/>
        <end position="140"/>
    </location>
</feature>
<organism evidence="4 5">
    <name type="scientific">Cudoniella acicularis</name>
    <dbReference type="NCBI Taxonomy" id="354080"/>
    <lineage>
        <taxon>Eukaryota</taxon>
        <taxon>Fungi</taxon>
        <taxon>Dikarya</taxon>
        <taxon>Ascomycota</taxon>
        <taxon>Pezizomycotina</taxon>
        <taxon>Leotiomycetes</taxon>
        <taxon>Helotiales</taxon>
        <taxon>Tricladiaceae</taxon>
        <taxon>Cudoniella</taxon>
    </lineage>
</organism>
<feature type="transmembrane region" description="Helical" evidence="2">
    <location>
        <begin position="492"/>
        <end position="509"/>
    </location>
</feature>
<feature type="transmembrane region" description="Helical" evidence="2">
    <location>
        <begin position="457"/>
        <end position="480"/>
    </location>
</feature>
<keyword evidence="2" id="KW-0812">Transmembrane</keyword>
<gene>
    <name evidence="4" type="ORF">G7Y89_g14310</name>
</gene>
<feature type="transmembrane region" description="Helical" evidence="2">
    <location>
        <begin position="53"/>
        <end position="77"/>
    </location>
</feature>
<evidence type="ECO:0000256" key="1">
    <source>
        <dbReference type="SAM" id="MobiDB-lite"/>
    </source>
</evidence>
<proteinExistence type="predicted"/>
<protein>
    <recommendedName>
        <fullName evidence="3">Glycosyltransferase 2-like domain-containing protein</fullName>
    </recommendedName>
</protein>
<keyword evidence="2" id="KW-0472">Membrane</keyword>
<dbReference type="PANTHER" id="PTHR36851:SF1">
    <property type="entry name" value="GLYCO_TRANS_2-LIKE DOMAIN-CONTAINING PROTEIN"/>
    <property type="match status" value="1"/>
</dbReference>